<organism evidence="1 4">
    <name type="scientific">Yersinia pekkanenii</name>
    <dbReference type="NCBI Taxonomy" id="1288385"/>
    <lineage>
        <taxon>Bacteria</taxon>
        <taxon>Pseudomonadati</taxon>
        <taxon>Pseudomonadota</taxon>
        <taxon>Gammaproteobacteria</taxon>
        <taxon>Enterobacterales</taxon>
        <taxon>Yersiniaceae</taxon>
        <taxon>Yersinia</taxon>
    </lineage>
</organism>
<evidence type="ECO:0000313" key="3">
    <source>
        <dbReference type="Proteomes" id="UP000044625"/>
    </source>
</evidence>
<evidence type="ECO:0000313" key="2">
    <source>
        <dbReference type="EMBL" id="CRY67557.1"/>
    </source>
</evidence>
<dbReference type="EMBL" id="CWJL01000012">
    <property type="protein sequence ID" value="CRY67557.1"/>
    <property type="molecule type" value="Genomic_DNA"/>
</dbReference>
<proteinExistence type="predicted"/>
<protein>
    <submittedName>
        <fullName evidence="1">Uncharacterized protein</fullName>
    </submittedName>
</protein>
<dbReference type="STRING" id="1288385.ERS137968_02635"/>
<dbReference type="EMBL" id="CQAZ01000082">
    <property type="protein sequence ID" value="CNI62928.1"/>
    <property type="molecule type" value="Genomic_DNA"/>
</dbReference>
<name>A0A0T9RHE6_9GAMM</name>
<reference evidence="2 3" key="1">
    <citation type="submission" date="2015-03" db="EMBL/GenBank/DDBJ databases">
        <authorList>
            <consortium name="Pathogen Informatics"/>
            <person name="Murphy D."/>
        </authorList>
    </citation>
    <scope>NUCLEOTIDE SEQUENCE [LARGE SCALE GENOMIC DNA]</scope>
    <source>
        <strain evidence="2">Type strain: CIP110230</strain>
        <strain evidence="3">type strain: CIP110230</strain>
    </source>
</reference>
<dbReference type="RefSeq" id="WP_235801377.1">
    <property type="nucleotide sequence ID" value="NZ_CAWMMU010000012.1"/>
</dbReference>
<sequence length="132" mass="15060">MSDEMQKKIEINGKHYSIVRMNAFDAIHFKLRMAELLAKHGVNLSGSLMEAGGRMFAMLNEQDHDEILFRLLNTSQAQSLDNDLYLDSWEALNITFKPVDITDVYLLGLECIKFSILPVVEGLKKILVWTCP</sequence>
<reference evidence="1" key="2">
    <citation type="submission" date="2015-03" db="EMBL/GenBank/DDBJ databases">
        <authorList>
            <person name="Murphy D."/>
        </authorList>
    </citation>
    <scope>NUCLEOTIDE SEQUENCE [LARGE SCALE GENOMIC DNA]</scope>
    <source>
        <strain evidence="1">A125KOH2</strain>
    </source>
</reference>
<accession>A0A0T9RHE6</accession>
<evidence type="ECO:0000313" key="4">
    <source>
        <dbReference type="Proteomes" id="UP000045840"/>
    </source>
</evidence>
<reference evidence="4" key="3">
    <citation type="submission" date="2015-03" db="EMBL/GenBank/DDBJ databases">
        <authorList>
            <consortium name="Pathogen Informatics"/>
        </authorList>
    </citation>
    <scope>NUCLEOTIDE SEQUENCE [LARGE SCALE GENOMIC DNA]</scope>
    <source>
        <strain evidence="4">A125KOH2</strain>
    </source>
</reference>
<gene>
    <name evidence="1" type="ORF">ERS008529_04541</name>
    <name evidence="2" type="ORF">ERS137968_02635</name>
</gene>
<dbReference type="Proteomes" id="UP000044625">
    <property type="component" value="Unassembled WGS sequence"/>
</dbReference>
<dbReference type="AlphaFoldDB" id="A0A0T9RHE6"/>
<evidence type="ECO:0000313" key="1">
    <source>
        <dbReference type="EMBL" id="CNI62928.1"/>
    </source>
</evidence>
<dbReference type="Proteomes" id="UP000045840">
    <property type="component" value="Unassembled WGS sequence"/>
</dbReference>
<keyword evidence="3" id="KW-1185">Reference proteome</keyword>